<evidence type="ECO:0000256" key="5">
    <source>
        <dbReference type="ARBA" id="ARBA00022777"/>
    </source>
</evidence>
<proteinExistence type="predicted"/>
<dbReference type="OrthoDB" id="990795at2759"/>
<dbReference type="PANTHER" id="PTHR48005:SF72">
    <property type="entry name" value="REPEAT RECEPTOR-LIKE PROTEIN KINASE FAMILY PROTEIN, PUTATIVE-RELATED"/>
    <property type="match status" value="1"/>
</dbReference>
<gene>
    <name evidence="11" type="ORF">CXB51_025289</name>
</gene>
<dbReference type="InterPro" id="IPR011009">
    <property type="entry name" value="Kinase-like_dom_sf"/>
</dbReference>
<keyword evidence="9" id="KW-0472">Membrane</keyword>
<evidence type="ECO:0000259" key="10">
    <source>
        <dbReference type="SMART" id="SM00220"/>
    </source>
</evidence>
<dbReference type="Gene3D" id="1.10.510.10">
    <property type="entry name" value="Transferase(Phosphotransferase) domain 1"/>
    <property type="match status" value="2"/>
</dbReference>
<accession>A0A8J5YGM4</accession>
<comment type="catalytic activity">
    <reaction evidence="8">
        <text>L-seryl-[protein] + ATP = O-phospho-L-seryl-[protein] + ADP + H(+)</text>
        <dbReference type="Rhea" id="RHEA:17989"/>
        <dbReference type="Rhea" id="RHEA-COMP:9863"/>
        <dbReference type="Rhea" id="RHEA-COMP:11604"/>
        <dbReference type="ChEBI" id="CHEBI:15378"/>
        <dbReference type="ChEBI" id="CHEBI:29999"/>
        <dbReference type="ChEBI" id="CHEBI:30616"/>
        <dbReference type="ChEBI" id="CHEBI:83421"/>
        <dbReference type="ChEBI" id="CHEBI:456216"/>
        <dbReference type="EC" id="2.7.11.1"/>
    </reaction>
</comment>
<keyword evidence="9" id="KW-1133">Transmembrane helix</keyword>
<keyword evidence="6" id="KW-0067">ATP-binding</keyword>
<evidence type="ECO:0000256" key="4">
    <source>
        <dbReference type="ARBA" id="ARBA00022741"/>
    </source>
</evidence>
<feature type="domain" description="Protein kinase" evidence="10">
    <location>
        <begin position="49"/>
        <end position="280"/>
    </location>
</feature>
<evidence type="ECO:0000256" key="7">
    <source>
        <dbReference type="ARBA" id="ARBA00047899"/>
    </source>
</evidence>
<keyword evidence="9" id="KW-0812">Transmembrane</keyword>
<keyword evidence="12" id="KW-1185">Reference proteome</keyword>
<dbReference type="Proteomes" id="UP000701853">
    <property type="component" value="Chromosome 10"/>
</dbReference>
<evidence type="ECO:0000256" key="6">
    <source>
        <dbReference type="ARBA" id="ARBA00022840"/>
    </source>
</evidence>
<comment type="catalytic activity">
    <reaction evidence="7">
        <text>L-threonyl-[protein] + ATP = O-phospho-L-threonyl-[protein] + ADP + H(+)</text>
        <dbReference type="Rhea" id="RHEA:46608"/>
        <dbReference type="Rhea" id="RHEA-COMP:11060"/>
        <dbReference type="Rhea" id="RHEA-COMP:11605"/>
        <dbReference type="ChEBI" id="CHEBI:15378"/>
        <dbReference type="ChEBI" id="CHEBI:30013"/>
        <dbReference type="ChEBI" id="CHEBI:30616"/>
        <dbReference type="ChEBI" id="CHEBI:61977"/>
        <dbReference type="ChEBI" id="CHEBI:456216"/>
        <dbReference type="EC" id="2.7.11.1"/>
    </reaction>
</comment>
<evidence type="ECO:0000256" key="9">
    <source>
        <dbReference type="SAM" id="Phobius"/>
    </source>
</evidence>
<dbReference type="SUPFAM" id="SSF56112">
    <property type="entry name" value="Protein kinase-like (PK-like)"/>
    <property type="match status" value="1"/>
</dbReference>
<protein>
    <recommendedName>
        <fullName evidence="1">non-specific serine/threonine protein kinase</fullName>
        <ecNumber evidence="1">2.7.11.1</ecNumber>
    </recommendedName>
</protein>
<keyword evidence="4" id="KW-0547">Nucleotide-binding</keyword>
<feature type="transmembrane region" description="Helical" evidence="9">
    <location>
        <begin position="13"/>
        <end position="31"/>
    </location>
</feature>
<dbReference type="Pfam" id="PF00069">
    <property type="entry name" value="Pkinase"/>
    <property type="match status" value="1"/>
</dbReference>
<evidence type="ECO:0000256" key="3">
    <source>
        <dbReference type="ARBA" id="ARBA00022679"/>
    </source>
</evidence>
<dbReference type="GO" id="GO:0004674">
    <property type="term" value="F:protein serine/threonine kinase activity"/>
    <property type="evidence" value="ECO:0007669"/>
    <property type="project" value="UniProtKB-KW"/>
</dbReference>
<dbReference type="PANTHER" id="PTHR48005">
    <property type="entry name" value="LEUCINE RICH REPEAT KINASE 2"/>
    <property type="match status" value="1"/>
</dbReference>
<reference evidence="11 12" key="1">
    <citation type="journal article" date="2021" name="bioRxiv">
        <title>The Gossypium anomalum genome as a resource for cotton improvement and evolutionary analysis of hybrid incompatibility.</title>
        <authorList>
            <person name="Grover C.E."/>
            <person name="Yuan D."/>
            <person name="Arick M.A."/>
            <person name="Miller E.R."/>
            <person name="Hu G."/>
            <person name="Peterson D.G."/>
            <person name="Wendel J.F."/>
            <person name="Udall J.A."/>
        </authorList>
    </citation>
    <scope>NUCLEOTIDE SEQUENCE [LARGE SCALE GENOMIC DNA]</scope>
    <source>
        <strain evidence="11">JFW-Udall</strain>
        <tissue evidence="11">Leaf</tissue>
    </source>
</reference>
<evidence type="ECO:0000313" key="11">
    <source>
        <dbReference type="EMBL" id="KAG8480702.1"/>
    </source>
</evidence>
<dbReference type="InterPro" id="IPR051420">
    <property type="entry name" value="Ser_Thr_Kinases_DiverseReg"/>
</dbReference>
<keyword evidence="5" id="KW-0418">Kinase</keyword>
<evidence type="ECO:0000256" key="8">
    <source>
        <dbReference type="ARBA" id="ARBA00048679"/>
    </source>
</evidence>
<name>A0A8J5YGM4_9ROSI</name>
<keyword evidence="2" id="KW-0723">Serine/threonine-protein kinase</keyword>
<organism evidence="11 12">
    <name type="scientific">Gossypium anomalum</name>
    <dbReference type="NCBI Taxonomy" id="47600"/>
    <lineage>
        <taxon>Eukaryota</taxon>
        <taxon>Viridiplantae</taxon>
        <taxon>Streptophyta</taxon>
        <taxon>Embryophyta</taxon>
        <taxon>Tracheophyta</taxon>
        <taxon>Spermatophyta</taxon>
        <taxon>Magnoliopsida</taxon>
        <taxon>eudicotyledons</taxon>
        <taxon>Gunneridae</taxon>
        <taxon>Pentapetalae</taxon>
        <taxon>rosids</taxon>
        <taxon>malvids</taxon>
        <taxon>Malvales</taxon>
        <taxon>Malvaceae</taxon>
        <taxon>Malvoideae</taxon>
        <taxon>Gossypium</taxon>
    </lineage>
</organism>
<dbReference type="EC" id="2.7.11.1" evidence="1"/>
<evidence type="ECO:0000256" key="1">
    <source>
        <dbReference type="ARBA" id="ARBA00012513"/>
    </source>
</evidence>
<dbReference type="InterPro" id="IPR000719">
    <property type="entry name" value="Prot_kinase_dom"/>
</dbReference>
<dbReference type="AlphaFoldDB" id="A0A8J5YGM4"/>
<evidence type="ECO:0000256" key="2">
    <source>
        <dbReference type="ARBA" id="ARBA00022527"/>
    </source>
</evidence>
<dbReference type="EMBL" id="JAHUZN010000010">
    <property type="protein sequence ID" value="KAG8480702.1"/>
    <property type="molecule type" value="Genomic_DNA"/>
</dbReference>
<dbReference type="GO" id="GO:0005524">
    <property type="term" value="F:ATP binding"/>
    <property type="evidence" value="ECO:0007669"/>
    <property type="project" value="UniProtKB-KW"/>
</dbReference>
<evidence type="ECO:0000313" key="12">
    <source>
        <dbReference type="Proteomes" id="UP000701853"/>
    </source>
</evidence>
<comment type="caution">
    <text evidence="11">The sequence shown here is derived from an EMBL/GenBank/DDBJ whole genome shotgun (WGS) entry which is preliminary data.</text>
</comment>
<dbReference type="SMART" id="SM00220">
    <property type="entry name" value="S_TKc"/>
    <property type="match status" value="1"/>
</dbReference>
<keyword evidence="3" id="KW-0808">Transferase</keyword>
<sequence>MLNSSILEAFNDLHGFLQLLFILLASFLIYAKRRELENLCQRKIFSLYFDILEHCSMIASLKPLKILAPPIALVRTDAVKKFDQFEDNMLINNLKDFESEILALSEIRHRNIMQMYGYCSHPKHSFLVFGLIEMESLRMVLTVNEETKELDWKKKLNFVKGLINVFNNVLLDLDYEAHISYFGTNRILKPDSSNWTSLVGTYWCIAPKLDYIMKVDKKCGVYSFGVLTIEVFMRRRPDNLLSYLSSLASTSTSAFICDKSMSFTTSKPIYLNDQQSSIPFTVEPFLDHEIWGTIWCYNLGHISSLCFIGILFDWFLKYWVLIA</sequence>